<feature type="transmembrane region" description="Helical" evidence="9">
    <location>
        <begin position="535"/>
        <end position="560"/>
    </location>
</feature>
<evidence type="ECO:0000256" key="8">
    <source>
        <dbReference type="ARBA" id="ARBA00023136"/>
    </source>
</evidence>
<comment type="subcellular location">
    <subcellularLocation>
        <location evidence="1">Membrane</location>
        <topology evidence="1">Multi-pass membrane protein</topology>
    </subcellularLocation>
</comment>
<dbReference type="PANTHER" id="PTHR11629:SF63">
    <property type="entry name" value="V-TYPE PROTON ATPASE SUBUNIT A"/>
    <property type="match status" value="1"/>
</dbReference>
<feature type="transmembrane region" description="Helical" evidence="9">
    <location>
        <begin position="628"/>
        <end position="654"/>
    </location>
</feature>
<dbReference type="PIRSF" id="PIRSF001293">
    <property type="entry name" value="ATP6V0A1"/>
    <property type="match status" value="1"/>
</dbReference>
<evidence type="ECO:0000313" key="10">
    <source>
        <dbReference type="EMBL" id="CCF72726.1"/>
    </source>
</evidence>
<dbReference type="Pfam" id="PF01496">
    <property type="entry name" value="V_ATPase_I"/>
    <property type="match status" value="1"/>
</dbReference>
<keyword evidence="7 9" id="KW-0406">Ion transport</keyword>
<accession>I7IFE2</accession>
<evidence type="ECO:0000256" key="1">
    <source>
        <dbReference type="ARBA" id="ARBA00004141"/>
    </source>
</evidence>
<dbReference type="VEuPathDB" id="PiroplasmaDB:BMR1_01G01300"/>
<sequence>MLRSEEMRFGTLVLPHELAKEYIDTLSRNTHMQFIDMNERSMDRPYKQYVQRLDNMERILRFLYQEIHNLPGASGKLVESNIDEFLKTDHLCKLDQVEESLLKLYEQFVKFKNNNKILMDELDQAYRELAVMKAAQKHLSIKVCSSDDSYEISETQGLVGKGSIECNLTFSNVAGVLPTSSKANFSRALFRAMRGNAYTIFQDVVMDSTEGKHAMDGLDVFVVYCQISQHSLMYNKIVKLCTAFNAELFPWVKDVDESVKRSSELNEIIADKQRALTAYENYFIEEIGCLLETSREGGNSVIEEWRLFCKKEKLLYYVLNHFQGSDVMLRADCWFPVEEEEHIRRVLTSLKSNDRVSALLLTCENADTNISSAIPPTWFKENAFLNCFQGIVDTYGIPRYREINPAPFTAITFPFLFGIMFGDLAHGICVFLFGLGLILYANKIEKKFSAKDDNLFAMIFRGRYMILLMGLFAIYCGLAYNDALSLPIGLIKSRWVQKDGKMVMGDNFPIPFGLDVAWIGAENEQAMLSSYKMKFAVIVGFFHMLLGVILHGLNAFYFHNKLNFYFDFLPKLLLLVAFVGYMDFLIVYKWLMPIDTPFNKPSIITTIIEMYMFKKLSDKELMYPSQQVVQYIVVILCMISMPLMLLPKPLYYYILNRSKKRRTPSIEETIVEMERGGVNFEEAEHEEESVADIFIHQLIETIEFGLGVVSNTASYLRLWALSLAHQQLSAVFFKQIILNSMNMSDNIVVTSLLLFIASIFFTIVTVLIILCMDSLECYLHALRLQWVEFQNKFFKADGVLFQPVDLRNILPD</sequence>
<dbReference type="KEGG" id="bmic:BMR1_01G01300"/>
<dbReference type="Proteomes" id="UP000002899">
    <property type="component" value="Chromosome I"/>
</dbReference>
<feature type="transmembrane region" description="Helical" evidence="9">
    <location>
        <begin position="572"/>
        <end position="591"/>
    </location>
</feature>
<keyword evidence="4 9" id="KW-0812">Transmembrane</keyword>
<evidence type="ECO:0000313" key="11">
    <source>
        <dbReference type="Proteomes" id="UP000002899"/>
    </source>
</evidence>
<keyword evidence="8 9" id="KW-0472">Membrane</keyword>
<dbReference type="PANTHER" id="PTHR11629">
    <property type="entry name" value="VACUOLAR PROTON ATPASES"/>
    <property type="match status" value="1"/>
</dbReference>
<dbReference type="InterPro" id="IPR002490">
    <property type="entry name" value="V-ATPase_116kDa_su"/>
</dbReference>
<dbReference type="EMBL" id="FO082871">
    <property type="protein sequence ID" value="CCF72726.1"/>
    <property type="molecule type" value="Genomic_DNA"/>
</dbReference>
<dbReference type="RefSeq" id="XP_012647335.1">
    <property type="nucleotide sequence ID" value="XM_012791881.1"/>
</dbReference>
<comment type="similarity">
    <text evidence="2 9">Belongs to the V-ATPase 116 kDa subunit family.</text>
</comment>
<keyword evidence="6 9" id="KW-1133">Transmembrane helix</keyword>
<keyword evidence="11" id="KW-1185">Reference proteome</keyword>
<comment type="function">
    <text evidence="9">Essential component of the vacuolar proton pump (V-ATPase), a multimeric enzyme that catalyzes the translocation of protons across the membranes. Required for assembly and activity of the V-ATPase.</text>
</comment>
<keyword evidence="5 9" id="KW-0375">Hydrogen ion transport</keyword>
<dbReference type="GO" id="GO:0046961">
    <property type="term" value="F:proton-transporting ATPase activity, rotational mechanism"/>
    <property type="evidence" value="ECO:0007669"/>
    <property type="project" value="InterPro"/>
</dbReference>
<name>I7IFE2_BABMR</name>
<dbReference type="GO" id="GO:0007035">
    <property type="term" value="P:vacuolar acidification"/>
    <property type="evidence" value="ECO:0007669"/>
    <property type="project" value="TreeGrafter"/>
</dbReference>
<dbReference type="GO" id="GO:0051117">
    <property type="term" value="F:ATPase binding"/>
    <property type="evidence" value="ECO:0007669"/>
    <property type="project" value="TreeGrafter"/>
</dbReference>
<feature type="transmembrane region" description="Helical" evidence="9">
    <location>
        <begin position="415"/>
        <end position="441"/>
    </location>
</feature>
<reference evidence="10 11" key="1">
    <citation type="journal article" date="2012" name="Nucleic Acids Res.">
        <title>Sequencing of the smallest Apicomplexan genome from the human pathogen Babesia microti.</title>
        <authorList>
            <person name="Cornillot E."/>
            <person name="Hadj-Kaddour K."/>
            <person name="Dassouli A."/>
            <person name="Noel B."/>
            <person name="Ranwez V."/>
            <person name="Vacherie B."/>
            <person name="Augagneur Y."/>
            <person name="Bres V."/>
            <person name="Duclos A."/>
            <person name="Randazzo S."/>
            <person name="Carcy B."/>
            <person name="Debierre-Grockiego F."/>
            <person name="Delbecq S."/>
            <person name="Moubri-Menage K."/>
            <person name="Shams-Eldin H."/>
            <person name="Usmani-Brown S."/>
            <person name="Bringaud F."/>
            <person name="Wincker P."/>
            <person name="Vivares C.P."/>
            <person name="Schwarz R.T."/>
            <person name="Schetters T.P."/>
            <person name="Krause P.J."/>
            <person name="Gorenflot A."/>
            <person name="Berry V."/>
            <person name="Barbe V."/>
            <person name="Ben Mamoun C."/>
        </authorList>
    </citation>
    <scope>NUCLEOTIDE SEQUENCE [LARGE SCALE GENOMIC DNA]</scope>
    <source>
        <strain evidence="10 11">RI</strain>
    </source>
</reference>
<keyword evidence="3 9" id="KW-0813">Transport</keyword>
<dbReference type="InterPro" id="IPR026028">
    <property type="entry name" value="V-type_ATPase_116kDa_su_euka"/>
</dbReference>
<protein>
    <recommendedName>
        <fullName evidence="9">V-type proton ATPase subunit a</fullName>
    </recommendedName>
</protein>
<dbReference type="GeneID" id="24423340"/>
<organism evidence="10 11">
    <name type="scientific">Babesia microti (strain RI)</name>
    <dbReference type="NCBI Taxonomy" id="1133968"/>
    <lineage>
        <taxon>Eukaryota</taxon>
        <taxon>Sar</taxon>
        <taxon>Alveolata</taxon>
        <taxon>Apicomplexa</taxon>
        <taxon>Aconoidasida</taxon>
        <taxon>Piroplasmida</taxon>
        <taxon>Babesiidae</taxon>
        <taxon>Babesia</taxon>
    </lineage>
</organism>
<gene>
    <name evidence="10" type="ORF">BMR1_01G01300</name>
</gene>
<dbReference type="OrthoDB" id="10264220at2759"/>
<evidence type="ECO:0000256" key="3">
    <source>
        <dbReference type="ARBA" id="ARBA00022448"/>
    </source>
</evidence>
<evidence type="ECO:0000256" key="2">
    <source>
        <dbReference type="ARBA" id="ARBA00009904"/>
    </source>
</evidence>
<dbReference type="OMA" id="FYLWFFL"/>
<evidence type="ECO:0000256" key="5">
    <source>
        <dbReference type="ARBA" id="ARBA00022781"/>
    </source>
</evidence>
<reference evidence="10 11" key="3">
    <citation type="journal article" date="2016" name="Sci. Rep.">
        <title>Genome-wide diversity and gene expression profiling of Babesia microti isolates identify polymorphic genes that mediate host-pathogen interactions.</title>
        <authorList>
            <person name="Silva J.C."/>
            <person name="Cornillot E."/>
            <person name="McCracken C."/>
            <person name="Usmani-Brown S."/>
            <person name="Dwivedi A."/>
            <person name="Ifeonu O.O."/>
            <person name="Crabtree J."/>
            <person name="Gotia H.T."/>
            <person name="Virji A.Z."/>
            <person name="Reynes C."/>
            <person name="Colinge J."/>
            <person name="Kumar V."/>
            <person name="Lawres L."/>
            <person name="Pazzi J.E."/>
            <person name="Pablo J.V."/>
            <person name="Hung C."/>
            <person name="Brancato J."/>
            <person name="Kumari P."/>
            <person name="Orvis J."/>
            <person name="Tretina K."/>
            <person name="Chibucos M."/>
            <person name="Ott S."/>
            <person name="Sadzewicz L."/>
            <person name="Sengamalay N."/>
            <person name="Shetty A.C."/>
            <person name="Su Q."/>
            <person name="Tallon L."/>
            <person name="Fraser C.M."/>
            <person name="Frutos R."/>
            <person name="Molina D.M."/>
            <person name="Krause P.J."/>
            <person name="Ben Mamoun C."/>
        </authorList>
    </citation>
    <scope>NUCLEOTIDE SEQUENCE [LARGE SCALE GENOMIC DNA]</scope>
    <source>
        <strain evidence="10 11">RI</strain>
    </source>
</reference>
<reference evidence="10 11" key="2">
    <citation type="journal article" date="2013" name="PLoS ONE">
        <title>Whole genome mapping and re-organization of the nuclear and mitochondrial genomes of Babesia microti isolates.</title>
        <authorList>
            <person name="Cornillot E."/>
            <person name="Dassouli A."/>
            <person name="Garg A."/>
            <person name="Pachikara N."/>
            <person name="Randazzo S."/>
            <person name="Depoix D."/>
            <person name="Carcy B."/>
            <person name="Delbecq S."/>
            <person name="Frutos R."/>
            <person name="Silva J.C."/>
            <person name="Sutton R."/>
            <person name="Krause P.J."/>
            <person name="Mamoun C.B."/>
        </authorList>
    </citation>
    <scope>NUCLEOTIDE SEQUENCE [LARGE SCALE GENOMIC DNA]</scope>
    <source>
        <strain evidence="10 11">RI</strain>
    </source>
</reference>
<feature type="transmembrane region" description="Helical" evidence="9">
    <location>
        <begin position="747"/>
        <end position="770"/>
    </location>
</feature>
<evidence type="ECO:0000256" key="4">
    <source>
        <dbReference type="ARBA" id="ARBA00022692"/>
    </source>
</evidence>
<evidence type="ECO:0000256" key="6">
    <source>
        <dbReference type="ARBA" id="ARBA00022989"/>
    </source>
</evidence>
<evidence type="ECO:0000256" key="7">
    <source>
        <dbReference type="ARBA" id="ARBA00023065"/>
    </source>
</evidence>
<proteinExistence type="inferred from homology"/>
<dbReference type="GO" id="GO:0000220">
    <property type="term" value="C:vacuolar proton-transporting V-type ATPase, V0 domain"/>
    <property type="evidence" value="ECO:0007669"/>
    <property type="project" value="InterPro"/>
</dbReference>
<dbReference type="AlphaFoldDB" id="I7IFE2"/>
<evidence type="ECO:0000256" key="9">
    <source>
        <dbReference type="RuleBase" id="RU361189"/>
    </source>
</evidence>
<feature type="transmembrane region" description="Helical" evidence="9">
    <location>
        <begin position="462"/>
        <end position="480"/>
    </location>
</feature>